<organism evidence="2 3">
    <name type="scientific">Marasmius oreades</name>
    <name type="common">fairy-ring Marasmius</name>
    <dbReference type="NCBI Taxonomy" id="181124"/>
    <lineage>
        <taxon>Eukaryota</taxon>
        <taxon>Fungi</taxon>
        <taxon>Dikarya</taxon>
        <taxon>Basidiomycota</taxon>
        <taxon>Agaricomycotina</taxon>
        <taxon>Agaricomycetes</taxon>
        <taxon>Agaricomycetidae</taxon>
        <taxon>Agaricales</taxon>
        <taxon>Marasmiineae</taxon>
        <taxon>Marasmiaceae</taxon>
        <taxon>Marasmius</taxon>
    </lineage>
</organism>
<accession>A0A9P7UQW4</accession>
<proteinExistence type="predicted"/>
<dbReference type="Gene3D" id="2.40.30.10">
    <property type="entry name" value="Translation factors"/>
    <property type="match status" value="1"/>
</dbReference>
<dbReference type="AlphaFoldDB" id="A0A9P7UQW4"/>
<protein>
    <recommendedName>
        <fullName evidence="1">FAD-binding FR-type domain-containing protein</fullName>
    </recommendedName>
</protein>
<dbReference type="GO" id="GO:0016491">
    <property type="term" value="F:oxidoreductase activity"/>
    <property type="evidence" value="ECO:0007669"/>
    <property type="project" value="InterPro"/>
</dbReference>
<evidence type="ECO:0000313" key="3">
    <source>
        <dbReference type="Proteomes" id="UP001049176"/>
    </source>
</evidence>
<dbReference type="InterPro" id="IPR039261">
    <property type="entry name" value="FNR_nucleotide-bd"/>
</dbReference>
<dbReference type="Gene3D" id="3.40.50.80">
    <property type="entry name" value="Nucleotide-binding domain of ferredoxin-NADP reductase (FNR) module"/>
    <property type="match status" value="1"/>
</dbReference>
<dbReference type="InterPro" id="IPR001433">
    <property type="entry name" value="OxRdtase_FAD/NAD-bd"/>
</dbReference>
<evidence type="ECO:0000313" key="2">
    <source>
        <dbReference type="EMBL" id="KAG7089461.1"/>
    </source>
</evidence>
<dbReference type="RefSeq" id="XP_043005931.1">
    <property type="nucleotide sequence ID" value="XM_043156146.1"/>
</dbReference>
<dbReference type="OrthoDB" id="436496at2759"/>
<evidence type="ECO:0000259" key="1">
    <source>
        <dbReference type="PROSITE" id="PS51384"/>
    </source>
</evidence>
<comment type="caution">
    <text evidence="2">The sequence shown here is derived from an EMBL/GenBank/DDBJ whole genome shotgun (WGS) entry which is preliminary data.</text>
</comment>
<dbReference type="PANTHER" id="PTHR42815:SF2">
    <property type="entry name" value="FAD-BINDING, PUTATIVE (AFU_ORTHOLOGUE AFUA_6G07600)-RELATED"/>
    <property type="match status" value="1"/>
</dbReference>
<dbReference type="Proteomes" id="UP001049176">
    <property type="component" value="Chromosome 7"/>
</dbReference>
<feature type="domain" description="FAD-binding FR-type" evidence="1">
    <location>
        <begin position="102"/>
        <end position="236"/>
    </location>
</feature>
<dbReference type="EMBL" id="CM032187">
    <property type="protein sequence ID" value="KAG7089461.1"/>
    <property type="molecule type" value="Genomic_DNA"/>
</dbReference>
<reference evidence="2" key="1">
    <citation type="journal article" date="2021" name="Genome Biol. Evol.">
        <title>The assembled and annotated genome of the fairy-ring fungus Marasmius oreades.</title>
        <authorList>
            <person name="Hiltunen M."/>
            <person name="Ament-Velasquez S.L."/>
            <person name="Johannesson H."/>
        </authorList>
    </citation>
    <scope>NUCLEOTIDE SEQUENCE</scope>
    <source>
        <strain evidence="2">03SP1</strain>
    </source>
</reference>
<dbReference type="InterPro" id="IPR017927">
    <property type="entry name" value="FAD-bd_FR_type"/>
</dbReference>
<sequence length="381" mass="41718">MTSLGNIEASGLASLTFHSWTTGDVLYLTGTARNLVGNEARKVMAFQKTLTEVDATGYIYVEDALPVRQSPGTVPQRSPYSPPVQFLVEEQESTRLFAEAGEDEVKATLASIELHSPTVATFTWEASKELDIKPGQAIILDLKPFLGSLKYQHMSPSKPTSVNDDRIRTWTVSSANSSNKRTFDTTMKLKEGGAATTALFAIAHKLKEVKPEMHADARDLGLSVHVMGLTGEFYLPTSADDTQVKKLLWAAGGIGVTPFLSMLKGLADSPSGQWDIIVLLSTREPEVLVPLISAIPAEAQGRVKLTLAVFSQETSYSAGIPLERHAGRLTSKFFSDSPLLSDAKNREVYLCGPAEFEEFVLEEMRKIGMPTTNVRREKFVY</sequence>
<dbReference type="SUPFAM" id="SSF52343">
    <property type="entry name" value="Ferredoxin reductase-like, C-terminal NADP-linked domain"/>
    <property type="match status" value="1"/>
</dbReference>
<dbReference type="GeneID" id="66080221"/>
<dbReference type="PANTHER" id="PTHR42815">
    <property type="entry name" value="FAD-BINDING, PUTATIVE (AFU_ORTHOLOGUE AFUA_6G07600)-RELATED"/>
    <property type="match status" value="1"/>
</dbReference>
<dbReference type="SUPFAM" id="SSF63380">
    <property type="entry name" value="Riboflavin synthase domain-like"/>
    <property type="match status" value="1"/>
</dbReference>
<keyword evidence="3" id="KW-1185">Reference proteome</keyword>
<dbReference type="Pfam" id="PF00175">
    <property type="entry name" value="NAD_binding_1"/>
    <property type="match status" value="1"/>
</dbReference>
<dbReference type="InterPro" id="IPR017938">
    <property type="entry name" value="Riboflavin_synthase-like_b-brl"/>
</dbReference>
<gene>
    <name evidence="2" type="ORF">E1B28_011146</name>
</gene>
<dbReference type="KEGG" id="more:E1B28_011146"/>
<dbReference type="PROSITE" id="PS51384">
    <property type="entry name" value="FAD_FR"/>
    <property type="match status" value="1"/>
</dbReference>
<name>A0A9P7UQW4_9AGAR</name>